<proteinExistence type="predicted"/>
<evidence type="ECO:0000313" key="1">
    <source>
        <dbReference type="EMBL" id="QBK89602.1"/>
    </source>
</evidence>
<sequence length="236" mass="27959">MYSNTNKDSAQFYCLSFKNPKRKKNMEDRFKAVGLKCTFSSGVEFTDSRIKGRLDLIKRVFSIMYGHLDMIKDFYYNSGSEYGVFCEDDIHIHKNLAKNMPQILRDFDYMKLDVLLLGYLSIQKINKNITGFNLLKTENNGYRYYHFPNFIWGTQMYLLSKKHAKYLIDKYNTEYADKSQKNPRMVHFAADWTLTKDGNRALITPIMAVEAMEKEYINDVFRVKCHTAHYDSEYYI</sequence>
<reference evidence="1" key="1">
    <citation type="journal article" date="2019" name="MBio">
        <title>Virus Genomes from Deep Sea Sediments Expand the Ocean Megavirome and Support Independent Origins of Viral Gigantism.</title>
        <authorList>
            <person name="Backstrom D."/>
            <person name="Yutin N."/>
            <person name="Jorgensen S.L."/>
            <person name="Dharamshi J."/>
            <person name="Homa F."/>
            <person name="Zaremba-Niedwiedzka K."/>
            <person name="Spang A."/>
            <person name="Wolf Y.I."/>
            <person name="Koonin E.V."/>
            <person name="Ettema T.J."/>
        </authorList>
    </citation>
    <scope>NUCLEOTIDE SEQUENCE</scope>
</reference>
<gene>
    <name evidence="1" type="ORF">LCPAC001_01120</name>
</gene>
<dbReference type="EMBL" id="MK500429">
    <property type="protein sequence ID" value="QBK89602.1"/>
    <property type="molecule type" value="Genomic_DNA"/>
</dbReference>
<dbReference type="GO" id="GO:0016740">
    <property type="term" value="F:transferase activity"/>
    <property type="evidence" value="ECO:0007669"/>
    <property type="project" value="UniProtKB-KW"/>
</dbReference>
<organism evidence="1">
    <name type="scientific">Pithovirus LCPAC001</name>
    <dbReference type="NCBI Taxonomy" id="2506585"/>
    <lineage>
        <taxon>Viruses</taxon>
        <taxon>Pithoviruses</taxon>
    </lineage>
</organism>
<protein>
    <submittedName>
        <fullName evidence="1">Glycosyltransferase family 25</fullName>
    </submittedName>
</protein>
<name>A0A481Z1L4_9VIRU</name>
<keyword evidence="1" id="KW-0808">Transferase</keyword>
<accession>A0A481Z1L4</accession>